<feature type="region of interest" description="Disordered" evidence="1">
    <location>
        <begin position="71"/>
        <end position="106"/>
    </location>
</feature>
<keyword evidence="2" id="KW-0614">Plasmid</keyword>
<feature type="region of interest" description="Disordered" evidence="1">
    <location>
        <begin position="1"/>
        <end position="23"/>
    </location>
</feature>
<feature type="compositionally biased region" description="Basic and acidic residues" evidence="1">
    <location>
        <begin position="250"/>
        <end position="262"/>
    </location>
</feature>
<feature type="region of interest" description="Disordered" evidence="1">
    <location>
        <begin position="194"/>
        <end position="303"/>
    </location>
</feature>
<evidence type="ECO:0000313" key="3">
    <source>
        <dbReference type="Proteomes" id="UP000002357"/>
    </source>
</evidence>
<evidence type="ECO:0000256" key="1">
    <source>
        <dbReference type="SAM" id="MobiDB-lite"/>
    </source>
</evidence>
<dbReference type="Proteomes" id="UP000002357">
    <property type="component" value="Plasmid pSCL4"/>
</dbReference>
<dbReference type="AlphaFoldDB" id="D5SIX2"/>
<dbReference type="EMBL" id="CM000914">
    <property type="protein sequence ID" value="EFG03865.2"/>
    <property type="molecule type" value="Genomic_DNA"/>
</dbReference>
<keyword evidence="3" id="KW-1185">Reference proteome</keyword>
<feature type="non-terminal residue" evidence="2">
    <location>
        <position position="303"/>
    </location>
</feature>
<evidence type="ECO:0000313" key="2">
    <source>
        <dbReference type="EMBL" id="EFG03865.2"/>
    </source>
</evidence>
<sequence length="303" mass="32305">MTPRNPSAGAYCTRSRGPGEPLDEGLVLVVDRTGGYQPVHLRGERHPAGGSHLRAGRRSLLCLSSRSRSVSTPPPLVWRTPNGGSGASWTRGRSGTSSPCWTGDRTTRDGEMTLAEFYDELPSQWTGHWPGKDPGTRSIHEFRIGVLLPSRKEMDRLRAGLARVLCPDPGHNGACPIPWSTGYVDGHHGAYGEAPSTSGRAPAWSLSPPGEDPSRGVRWGPVSPNHPRARAGARGGRGPGPDSGHPGPVDAERAQARRDRVGPRPGHARRLRPVLPASTPAFSRKPVISGPGRHAAGRRRAGC</sequence>
<feature type="compositionally biased region" description="Polar residues" evidence="1">
    <location>
        <begin position="87"/>
        <end position="100"/>
    </location>
</feature>
<dbReference type="eggNOG" id="ENOG50348QB">
    <property type="taxonomic scope" value="Bacteria"/>
</dbReference>
<protein>
    <submittedName>
        <fullName evidence="2">Uncharacterized protein</fullName>
    </submittedName>
</protein>
<name>D5SIX2_STRCL</name>
<gene>
    <name evidence="2" type="ORF">SCLAV_p0375</name>
</gene>
<geneLocation type="plasmid" evidence="2 3">
    <name>pSCL4</name>
</geneLocation>
<proteinExistence type="predicted"/>
<organism evidence="2 3">
    <name type="scientific">Streptomyces clavuligerus</name>
    <dbReference type="NCBI Taxonomy" id="1901"/>
    <lineage>
        <taxon>Bacteria</taxon>
        <taxon>Bacillati</taxon>
        <taxon>Actinomycetota</taxon>
        <taxon>Actinomycetes</taxon>
        <taxon>Kitasatosporales</taxon>
        <taxon>Streptomycetaceae</taxon>
        <taxon>Streptomyces</taxon>
    </lineage>
</organism>
<reference evidence="2 3" key="1">
    <citation type="journal article" date="2010" name="Genome Biol. Evol.">
        <title>The sequence of a 1.8-mb bacterial linear plasmid reveals a rich evolutionary reservoir of secondary metabolic pathways.</title>
        <authorList>
            <person name="Medema M.H."/>
            <person name="Trefzer A."/>
            <person name="Kovalchuk A."/>
            <person name="van den Berg M."/>
            <person name="Mueller U."/>
            <person name="Heijne W."/>
            <person name="Wu L."/>
            <person name="Alam M.T."/>
            <person name="Ronning C.M."/>
            <person name="Nierman W.C."/>
            <person name="Bovenberg R.A.L."/>
            <person name="Breitling R."/>
            <person name="Takano E."/>
        </authorList>
    </citation>
    <scope>NUCLEOTIDE SEQUENCE [LARGE SCALE GENOMIC DNA]</scope>
    <source>
        <strain evidence="3">ATCC 27064 / DSM 738 / JCM 4710 / NBRC 13307 / NCIMB 12785 / NRRL 3585 / VKM Ac-602</strain>
        <plasmid evidence="2">pSCL4</plasmid>
    </source>
</reference>
<accession>D5SIX2</accession>